<dbReference type="Pfam" id="PF07727">
    <property type="entry name" value="RVT_2"/>
    <property type="match status" value="1"/>
</dbReference>
<dbReference type="InterPro" id="IPR003124">
    <property type="entry name" value="WH2_dom"/>
</dbReference>
<dbReference type="EMBL" id="VEPZ02000825">
    <property type="protein sequence ID" value="KAE8717371.1"/>
    <property type="molecule type" value="Genomic_DNA"/>
</dbReference>
<accession>A0A6A3BNB2</accession>
<feature type="signal peptide" evidence="2">
    <location>
        <begin position="1"/>
        <end position="21"/>
    </location>
</feature>
<dbReference type="PANTHER" id="PTHR11439:SF455">
    <property type="entry name" value="RLK (RECEPTOR-LIKE PROTEIN KINASE) 8, PUTATIVE-RELATED"/>
    <property type="match status" value="1"/>
</dbReference>
<dbReference type="AlphaFoldDB" id="A0A6A3BNB2"/>
<keyword evidence="5" id="KW-1185">Reference proteome</keyword>
<evidence type="ECO:0000313" key="5">
    <source>
        <dbReference type="Proteomes" id="UP000436088"/>
    </source>
</evidence>
<comment type="caution">
    <text evidence="4">The sequence shown here is derived from an EMBL/GenBank/DDBJ whole genome shotgun (WGS) entry which is preliminary data.</text>
</comment>
<feature type="chain" id="PRO_5025517795" description="WH2 domain-containing protein" evidence="2">
    <location>
        <begin position="22"/>
        <end position="748"/>
    </location>
</feature>
<evidence type="ECO:0000256" key="1">
    <source>
        <dbReference type="SAM" id="MobiDB-lite"/>
    </source>
</evidence>
<organism evidence="4 5">
    <name type="scientific">Hibiscus syriacus</name>
    <name type="common">Rose of Sharon</name>
    <dbReference type="NCBI Taxonomy" id="106335"/>
    <lineage>
        <taxon>Eukaryota</taxon>
        <taxon>Viridiplantae</taxon>
        <taxon>Streptophyta</taxon>
        <taxon>Embryophyta</taxon>
        <taxon>Tracheophyta</taxon>
        <taxon>Spermatophyta</taxon>
        <taxon>Magnoliopsida</taxon>
        <taxon>eudicotyledons</taxon>
        <taxon>Gunneridae</taxon>
        <taxon>Pentapetalae</taxon>
        <taxon>rosids</taxon>
        <taxon>malvids</taxon>
        <taxon>Malvales</taxon>
        <taxon>Malvaceae</taxon>
        <taxon>Malvoideae</taxon>
        <taxon>Hibiscus</taxon>
    </lineage>
</organism>
<protein>
    <recommendedName>
        <fullName evidence="3">WH2 domain-containing protein</fullName>
    </recommendedName>
</protein>
<dbReference type="InterPro" id="IPR013103">
    <property type="entry name" value="RVT_2"/>
</dbReference>
<feature type="domain" description="WH2" evidence="3">
    <location>
        <begin position="688"/>
        <end position="706"/>
    </location>
</feature>
<proteinExistence type="predicted"/>
<dbReference type="PANTHER" id="PTHR11439">
    <property type="entry name" value="GAG-POL-RELATED RETROTRANSPOSON"/>
    <property type="match status" value="1"/>
</dbReference>
<dbReference type="InterPro" id="IPR043502">
    <property type="entry name" value="DNA/RNA_pol_sf"/>
</dbReference>
<dbReference type="Gene3D" id="6.10.280.150">
    <property type="match status" value="1"/>
</dbReference>
<dbReference type="SUPFAM" id="SSF56672">
    <property type="entry name" value="DNA/RNA polymerases"/>
    <property type="match status" value="1"/>
</dbReference>
<evidence type="ECO:0000259" key="3">
    <source>
        <dbReference type="PROSITE" id="PS51082"/>
    </source>
</evidence>
<dbReference type="Proteomes" id="UP000436088">
    <property type="component" value="Unassembled WGS sequence"/>
</dbReference>
<sequence length="748" mass="82913">MFSCFVLLMGSLFLGFWVYDSLDVCLFADGFCVDLVVFSCVACFRSVSVDPPCRPHRGLFIAPVLVAWLPKITGCGLLLVPIFQFMVPAASGWFSPVGAAGMSSNYLNAFNQPPGFEELDADVSPLVCKLHKALYGLRQAPKNWHDKLKDSLVRMGFVEPLAYVSLFVKYVNHCYTFVLVYVDNIIITGECKVDIERLIQCLQEDFSLKDLGSSKLVHDTGPLLSDAREYRSLVGALLYVCHTRPDIVFIVNKTAQYMHAPCESHMAAVKRILRYLAGTLNYGLSFLADEAGLKVVAFADADSGGDVGDRRSISGHAVFLGKYATAEVTKINALLVSLGVKQREELVIWCDNTSAIAMGMNLVHHAQSKHVDMDVHFIREKVVAKVLRVSYVPASYQVTDGFTKPLTKATLHMVEDGSRQIQYPDPMDQEICLQSSFEHSKEGSSTQPSFDFSEQSGRQDKQKSYPSNLIHPAFGLHPEATKAIIEEMPPLPPLPPMQWRIGRVQYGEKALFAHRPNQFVLDASLERGSFQDTKQSFDREHGNPYVVSVRLPTKREEQIPTEVAQVLPTKVEQFPAKVDEQPRHSLAVSEAEKVQTPNVIVQHGLAAPEGETARIEHDLLTSEGEKAWPSNTHALLQVAEEGNSNGNSPVKLPRPSSPLIDDVAAHDNSKMRKETEQKRPPIIPKVDERDSLLEQIRTKSFNLKPAVVLTGPRVQGPKTNIRIAAILEKANAIRQALAGSDEDSWSDS</sequence>
<feature type="region of interest" description="Disordered" evidence="1">
    <location>
        <begin position="438"/>
        <end position="469"/>
    </location>
</feature>
<dbReference type="CDD" id="cd09272">
    <property type="entry name" value="RNase_HI_RT_Ty1"/>
    <property type="match status" value="1"/>
</dbReference>
<evidence type="ECO:0000256" key="2">
    <source>
        <dbReference type="SAM" id="SignalP"/>
    </source>
</evidence>
<name>A0A6A3BNB2_HIBSY</name>
<dbReference type="PROSITE" id="PS51082">
    <property type="entry name" value="WH2"/>
    <property type="match status" value="1"/>
</dbReference>
<keyword evidence="2" id="KW-0732">Signal</keyword>
<evidence type="ECO:0000313" key="4">
    <source>
        <dbReference type="EMBL" id="KAE8717371.1"/>
    </source>
</evidence>
<dbReference type="GO" id="GO:0003779">
    <property type="term" value="F:actin binding"/>
    <property type="evidence" value="ECO:0007669"/>
    <property type="project" value="InterPro"/>
</dbReference>
<reference evidence="4" key="1">
    <citation type="submission" date="2019-09" db="EMBL/GenBank/DDBJ databases">
        <title>Draft genome information of white flower Hibiscus syriacus.</title>
        <authorList>
            <person name="Kim Y.-M."/>
        </authorList>
    </citation>
    <scope>NUCLEOTIDE SEQUENCE [LARGE SCALE GENOMIC DNA]</scope>
    <source>
        <strain evidence="4">YM2019G1</strain>
    </source>
</reference>
<gene>
    <name evidence="4" type="ORF">F3Y22_tig00110050pilonHSYRG00115</name>
</gene>
<feature type="compositionally biased region" description="Polar residues" evidence="1">
    <location>
        <begin position="438"/>
        <end position="456"/>
    </location>
</feature>